<dbReference type="AlphaFoldDB" id="B6IHN9"/>
<dbReference type="InterPro" id="IPR012885">
    <property type="entry name" value="F-box_Sdz-33"/>
</dbReference>
<feature type="transmembrane region" description="Helical" evidence="2">
    <location>
        <begin position="6"/>
        <end position="31"/>
    </location>
</feature>
<keyword evidence="2" id="KW-0812">Transmembrane</keyword>
<protein>
    <submittedName>
        <fullName evidence="4">Protein CBG25884</fullName>
    </submittedName>
</protein>
<dbReference type="eggNOG" id="ENOG502T3FI">
    <property type="taxonomic scope" value="Eukaryota"/>
</dbReference>
<proteinExistence type="predicted"/>
<dbReference type="OMA" id="SEMMNEN"/>
<dbReference type="PANTHER" id="PTHR21503:SF15">
    <property type="entry name" value="F-BOX DOMAIN-CONTAINING PROTEIN"/>
    <property type="match status" value="1"/>
</dbReference>
<dbReference type="PANTHER" id="PTHR21503">
    <property type="entry name" value="F-BOX-CONTAINING HYPOTHETICAL PROTEIN C.ELEGANS"/>
    <property type="match status" value="1"/>
</dbReference>
<reference evidence="4 5" key="1">
    <citation type="journal article" date="2003" name="PLoS Biol.">
        <title>The genome sequence of Caenorhabditis briggsae: a platform for comparative genomics.</title>
        <authorList>
            <person name="Stein L.D."/>
            <person name="Bao Z."/>
            <person name="Blasiar D."/>
            <person name="Blumenthal T."/>
            <person name="Brent M.R."/>
            <person name="Chen N."/>
            <person name="Chinwalla A."/>
            <person name="Clarke L."/>
            <person name="Clee C."/>
            <person name="Coghlan A."/>
            <person name="Coulson A."/>
            <person name="D'Eustachio P."/>
            <person name="Fitch D.H."/>
            <person name="Fulton L.A."/>
            <person name="Fulton R.E."/>
            <person name="Griffiths-Jones S."/>
            <person name="Harris T.W."/>
            <person name="Hillier L.W."/>
            <person name="Kamath R."/>
            <person name="Kuwabara P.E."/>
            <person name="Mardis E.R."/>
            <person name="Marra M.A."/>
            <person name="Miner T.L."/>
            <person name="Minx P."/>
            <person name="Mullikin J.C."/>
            <person name="Plumb R.W."/>
            <person name="Rogers J."/>
            <person name="Schein J.E."/>
            <person name="Sohrmann M."/>
            <person name="Spieth J."/>
            <person name="Stajich J.E."/>
            <person name="Wei C."/>
            <person name="Willey D."/>
            <person name="Wilson R.K."/>
            <person name="Durbin R."/>
            <person name="Waterston R.H."/>
        </authorList>
    </citation>
    <scope>NUCLEOTIDE SEQUENCE [LARGE SCALE GENOMIC DNA]</scope>
    <source>
        <strain evidence="4 5">AF16</strain>
    </source>
</reference>
<dbReference type="Proteomes" id="UP000008549">
    <property type="component" value="Unassembled WGS sequence"/>
</dbReference>
<organism evidence="4 5">
    <name type="scientific">Caenorhabditis briggsae</name>
    <dbReference type="NCBI Taxonomy" id="6238"/>
    <lineage>
        <taxon>Eukaryota</taxon>
        <taxon>Metazoa</taxon>
        <taxon>Ecdysozoa</taxon>
        <taxon>Nematoda</taxon>
        <taxon>Chromadorea</taxon>
        <taxon>Rhabditida</taxon>
        <taxon>Rhabditina</taxon>
        <taxon>Rhabditomorpha</taxon>
        <taxon>Rhabditoidea</taxon>
        <taxon>Rhabditidae</taxon>
        <taxon>Peloderinae</taxon>
        <taxon>Caenorhabditis</taxon>
    </lineage>
</organism>
<dbReference type="GeneID" id="68917366"/>
<feature type="region of interest" description="Disordered" evidence="1">
    <location>
        <begin position="444"/>
        <end position="464"/>
    </location>
</feature>
<dbReference type="WormBase" id="CBG25884">
    <property type="protein sequence ID" value="CBP45101"/>
    <property type="gene ID" value="WBGene00087298"/>
</dbReference>
<evidence type="ECO:0000256" key="1">
    <source>
        <dbReference type="SAM" id="MobiDB-lite"/>
    </source>
</evidence>
<evidence type="ECO:0000313" key="6">
    <source>
        <dbReference type="WormBase" id="CBG25884"/>
    </source>
</evidence>
<dbReference type="Pfam" id="PF07735">
    <property type="entry name" value="FBA_2"/>
    <property type="match status" value="1"/>
</dbReference>
<evidence type="ECO:0000259" key="3">
    <source>
        <dbReference type="Pfam" id="PF07735"/>
    </source>
</evidence>
<reference evidence="4 5" key="2">
    <citation type="journal article" date="2011" name="PLoS Genet.">
        <title>Caenorhabditis briggsae recombinant inbred line genotypes reveal inter-strain incompatibility and the evolution of recombination.</title>
        <authorList>
            <person name="Ross J.A."/>
            <person name="Koboldt D.C."/>
            <person name="Staisch J.E."/>
            <person name="Chamberlin H.M."/>
            <person name="Gupta B.P."/>
            <person name="Miller R.D."/>
            <person name="Baird S.E."/>
            <person name="Haag E.S."/>
        </authorList>
    </citation>
    <scope>NUCLEOTIDE SEQUENCE [LARGE SCALE GENOMIC DNA]</scope>
    <source>
        <strain evidence="4 5">AF16</strain>
    </source>
</reference>
<gene>
    <name evidence="4 6" type="ORF">CBG25884</name>
    <name evidence="4" type="ORF">CBG_25884</name>
</gene>
<sequence length="504" mass="58789">MEILQWYSHIVSLFDQFFYLAVVFFLSYLAFQVSEMMNENPFPLHKFNVVELRAIFKHLSLDDIVQLSFTSDDIRNALGEVSLPISAVEIFYSPRKSSIKLKSEKGDILWTDRYPNTPMTFVGEIKIGRISLKCMKSGDGFHTRLTDIGQGVFTALTYFTDIFNFKNAAISELALDLSIVPDSRIVCSQFTAFTSIERLAVHESIRDEDAEKAFALNFGWIMKNLKPKEIYIGVEIMEPVLTKRRGRFDIHEMPRRFEQVCDGTITPSTSFFQIFDLDHICVKYSEWITEKDFFNLNVKTAILMNSSLSETSINKFIKKWLESDLDRLNWMEVKLPDRSFQQEEILEGLDVEDDTYRLENTRCSCPFRRFETVESVPFEFPTASKKVTRDSDSTIATISIIRDTFFFHVRNDGPVTPPVPPPPPEQPEQLAQFEQGVVERIMRRDPDEDGREPDEDEFQVDEDGDEVDIFNFLQIQENERNDPMAFFHRHQAIRRLQRRRNQQN</sequence>
<dbReference type="KEGG" id="cbr:CBG_25884"/>
<dbReference type="InParanoid" id="B6IHN9"/>
<dbReference type="HOGENOM" id="CLU_041831_0_0_1"/>
<name>B6IHN9_CAEBR</name>
<feature type="compositionally biased region" description="Acidic residues" evidence="1">
    <location>
        <begin position="447"/>
        <end position="464"/>
    </location>
</feature>
<dbReference type="EMBL" id="HE601459">
    <property type="protein sequence ID" value="CAR99395.1"/>
    <property type="molecule type" value="Genomic_DNA"/>
</dbReference>
<keyword evidence="2" id="KW-0472">Membrane</keyword>
<feature type="domain" description="Sdz-33 F-box" evidence="3">
    <location>
        <begin position="274"/>
        <end position="333"/>
    </location>
</feature>
<dbReference type="STRING" id="6238.B6IHN9"/>
<dbReference type="RefSeq" id="XP_045098958.1">
    <property type="nucleotide sequence ID" value="XM_045244168.1"/>
</dbReference>
<evidence type="ECO:0000313" key="5">
    <source>
        <dbReference type="Proteomes" id="UP000008549"/>
    </source>
</evidence>
<evidence type="ECO:0000256" key="2">
    <source>
        <dbReference type="SAM" id="Phobius"/>
    </source>
</evidence>
<accession>B6IHN9</accession>
<keyword evidence="5" id="KW-1185">Reference proteome</keyword>
<dbReference type="CTD" id="68917366"/>
<evidence type="ECO:0000313" key="4">
    <source>
        <dbReference type="EMBL" id="CAR99395.1"/>
    </source>
</evidence>
<keyword evidence="2" id="KW-1133">Transmembrane helix</keyword>